<name>A0A067STR3_GALM3</name>
<dbReference type="EMBL" id="KL142398">
    <property type="protein sequence ID" value="KDR70153.1"/>
    <property type="molecule type" value="Genomic_DNA"/>
</dbReference>
<protein>
    <submittedName>
        <fullName evidence="2">Uncharacterized protein</fullName>
    </submittedName>
</protein>
<feature type="compositionally biased region" description="Polar residues" evidence="1">
    <location>
        <begin position="105"/>
        <end position="114"/>
    </location>
</feature>
<organism evidence="2 3">
    <name type="scientific">Galerina marginata (strain CBS 339.88)</name>
    <dbReference type="NCBI Taxonomy" id="685588"/>
    <lineage>
        <taxon>Eukaryota</taxon>
        <taxon>Fungi</taxon>
        <taxon>Dikarya</taxon>
        <taxon>Basidiomycota</taxon>
        <taxon>Agaricomycotina</taxon>
        <taxon>Agaricomycetes</taxon>
        <taxon>Agaricomycetidae</taxon>
        <taxon>Agaricales</taxon>
        <taxon>Agaricineae</taxon>
        <taxon>Strophariaceae</taxon>
        <taxon>Galerina</taxon>
    </lineage>
</organism>
<accession>A0A067STR3</accession>
<evidence type="ECO:0000256" key="1">
    <source>
        <dbReference type="SAM" id="MobiDB-lite"/>
    </source>
</evidence>
<feature type="region of interest" description="Disordered" evidence="1">
    <location>
        <begin position="105"/>
        <end position="151"/>
    </location>
</feature>
<feature type="compositionally biased region" description="Basic and acidic residues" evidence="1">
    <location>
        <begin position="10"/>
        <end position="24"/>
    </location>
</feature>
<evidence type="ECO:0000313" key="2">
    <source>
        <dbReference type="EMBL" id="KDR70153.1"/>
    </source>
</evidence>
<proteinExistence type="predicted"/>
<dbReference type="AlphaFoldDB" id="A0A067STR3"/>
<feature type="compositionally biased region" description="Low complexity" evidence="1">
    <location>
        <begin position="43"/>
        <end position="55"/>
    </location>
</feature>
<feature type="region of interest" description="Disordered" evidence="1">
    <location>
        <begin position="1"/>
        <end position="70"/>
    </location>
</feature>
<feature type="compositionally biased region" description="Basic and acidic residues" evidence="1">
    <location>
        <begin position="135"/>
        <end position="151"/>
    </location>
</feature>
<evidence type="ECO:0000313" key="3">
    <source>
        <dbReference type="Proteomes" id="UP000027222"/>
    </source>
</evidence>
<dbReference type="Proteomes" id="UP000027222">
    <property type="component" value="Unassembled WGS sequence"/>
</dbReference>
<gene>
    <name evidence="2" type="ORF">GALMADRAFT_889666</name>
</gene>
<keyword evidence="3" id="KW-1185">Reference proteome</keyword>
<reference evidence="3" key="1">
    <citation type="journal article" date="2014" name="Proc. Natl. Acad. Sci. U.S.A.">
        <title>Extensive sampling of basidiomycete genomes demonstrates inadequacy of the white-rot/brown-rot paradigm for wood decay fungi.</title>
        <authorList>
            <person name="Riley R."/>
            <person name="Salamov A.A."/>
            <person name="Brown D.W."/>
            <person name="Nagy L.G."/>
            <person name="Floudas D."/>
            <person name="Held B.W."/>
            <person name="Levasseur A."/>
            <person name="Lombard V."/>
            <person name="Morin E."/>
            <person name="Otillar R."/>
            <person name="Lindquist E.A."/>
            <person name="Sun H."/>
            <person name="LaButti K.M."/>
            <person name="Schmutz J."/>
            <person name="Jabbour D."/>
            <person name="Luo H."/>
            <person name="Baker S.E."/>
            <person name="Pisabarro A.G."/>
            <person name="Walton J.D."/>
            <person name="Blanchette R.A."/>
            <person name="Henrissat B."/>
            <person name="Martin F."/>
            <person name="Cullen D."/>
            <person name="Hibbett D.S."/>
            <person name="Grigoriev I.V."/>
        </authorList>
    </citation>
    <scope>NUCLEOTIDE SEQUENCE [LARGE SCALE GENOMIC DNA]</scope>
    <source>
        <strain evidence="3">CBS 339.88</strain>
    </source>
</reference>
<sequence>MPTNTTGSGDESRKNANHFDDGFGRRRVRRKRGSPLPPRSRHATPPAIASTSASSQTMFRDPGIQDPAIDTNAMASSSSMFQSATNFGISGGSFLTVTVNTNLNQNSHNPQALSGSEVKEDDELHEESHPNGLNEEGKGKEKQVMSDEIRESDRGIKVGLSLLPFQLMLFRPR</sequence>
<dbReference type="HOGENOM" id="CLU_1547696_0_0_1"/>